<keyword evidence="1" id="KW-0472">Membrane</keyword>
<protein>
    <submittedName>
        <fullName evidence="2">Uncharacterized protein</fullName>
    </submittedName>
</protein>
<evidence type="ECO:0000256" key="1">
    <source>
        <dbReference type="SAM" id="Phobius"/>
    </source>
</evidence>
<dbReference type="AlphaFoldDB" id="A0A060QM55"/>
<proteinExistence type="predicted"/>
<reference evidence="2 3" key="2">
    <citation type="journal article" date="2014" name="PLoS ONE">
        <title>Evolution of mitochondria reconstructed from the energy metabolism of living bacteria.</title>
        <authorList>
            <person name="Degli Esposti M."/>
            <person name="Chouaia B."/>
            <person name="Comandatore F."/>
            <person name="Crotti E."/>
            <person name="Sassera D."/>
            <person name="Lievens P.M."/>
            <person name="Daffonchio D."/>
            <person name="Bandi C."/>
        </authorList>
    </citation>
    <scope>NUCLEOTIDE SEQUENCE [LARGE SCALE GENOMIC DNA]</scope>
    <source>
        <strain evidence="2 3">SF2.1</strain>
    </source>
</reference>
<sequence length="43" mass="5012">MAERKPDFQDKVLIPIEKTYLLIRSTFPVLIYAYRLLSGIIVS</sequence>
<dbReference type="Proteomes" id="UP000027583">
    <property type="component" value="Unassembled WGS sequence"/>
</dbReference>
<dbReference type="EMBL" id="CBLX010000024">
    <property type="protein sequence ID" value="CDG40937.1"/>
    <property type="molecule type" value="Genomic_DNA"/>
</dbReference>
<comment type="caution">
    <text evidence="2">The sequence shown here is derived from an EMBL/GenBank/DDBJ whole genome shotgun (WGS) entry which is preliminary data.</text>
</comment>
<keyword evidence="1" id="KW-1133">Transmembrane helix</keyword>
<organism evidence="2 3">
    <name type="scientific">Asaia bogorensis</name>
    <dbReference type="NCBI Taxonomy" id="91915"/>
    <lineage>
        <taxon>Bacteria</taxon>
        <taxon>Pseudomonadati</taxon>
        <taxon>Pseudomonadota</taxon>
        <taxon>Alphaproteobacteria</taxon>
        <taxon>Acetobacterales</taxon>
        <taxon>Acetobacteraceae</taxon>
        <taxon>Asaia</taxon>
    </lineage>
</organism>
<evidence type="ECO:0000313" key="3">
    <source>
        <dbReference type="Proteomes" id="UP000027583"/>
    </source>
</evidence>
<evidence type="ECO:0000313" key="2">
    <source>
        <dbReference type="EMBL" id="CDG40937.1"/>
    </source>
</evidence>
<accession>A0A060QM55</accession>
<name>A0A060QM55_9PROT</name>
<feature type="transmembrane region" description="Helical" evidence="1">
    <location>
        <begin position="21"/>
        <end position="42"/>
    </location>
</feature>
<gene>
    <name evidence="2" type="ORF">ASAP_2892</name>
</gene>
<keyword evidence="1" id="KW-0812">Transmembrane</keyword>
<reference evidence="2 3" key="1">
    <citation type="journal article" date="2014" name="Genome Biol. Evol.">
        <title>Acetic acid bacteria genomes reveal functional traits for adaptation to life in insect guts.</title>
        <authorList>
            <person name="Chouaia B."/>
            <person name="Gaiarsa S."/>
            <person name="Crotti E."/>
            <person name="Comandatore F."/>
            <person name="Degli Esposti M."/>
            <person name="Ricci I."/>
            <person name="Alma A."/>
            <person name="Favia G."/>
            <person name="Bandi C."/>
            <person name="Daffonchio D."/>
        </authorList>
    </citation>
    <scope>NUCLEOTIDE SEQUENCE [LARGE SCALE GENOMIC DNA]</scope>
    <source>
        <strain evidence="2 3">SF2.1</strain>
    </source>
</reference>